<dbReference type="AlphaFoldDB" id="A0A1H9YKM7"/>
<organism evidence="12 13">
    <name type="scientific">[Clostridium] polysaccharolyticum</name>
    <dbReference type="NCBI Taxonomy" id="29364"/>
    <lineage>
        <taxon>Bacteria</taxon>
        <taxon>Bacillati</taxon>
        <taxon>Bacillota</taxon>
        <taxon>Clostridia</taxon>
        <taxon>Lachnospirales</taxon>
        <taxon>Lachnospiraceae</taxon>
    </lineage>
</organism>
<dbReference type="InterPro" id="IPR042122">
    <property type="entry name" value="Ser_AcTrfase_N_sf"/>
</dbReference>
<dbReference type="EC" id="2.3.1.30" evidence="3 10"/>
<dbReference type="InterPro" id="IPR001451">
    <property type="entry name" value="Hexapep"/>
</dbReference>
<dbReference type="CDD" id="cd03354">
    <property type="entry name" value="LbH_SAT"/>
    <property type="match status" value="1"/>
</dbReference>
<dbReference type="InterPro" id="IPR045304">
    <property type="entry name" value="LbH_SAT"/>
</dbReference>
<dbReference type="GO" id="GO:0006535">
    <property type="term" value="P:cysteine biosynthetic process from serine"/>
    <property type="evidence" value="ECO:0007669"/>
    <property type="project" value="InterPro"/>
</dbReference>
<keyword evidence="5" id="KW-0028">Amino-acid biosynthesis</keyword>
<dbReference type="EMBL" id="FOHN01000002">
    <property type="protein sequence ID" value="SES69637.1"/>
    <property type="molecule type" value="Genomic_DNA"/>
</dbReference>
<dbReference type="Gene3D" id="2.160.10.10">
    <property type="entry name" value="Hexapeptide repeat proteins"/>
    <property type="match status" value="1"/>
</dbReference>
<dbReference type="OrthoDB" id="9801456at2"/>
<dbReference type="PIRSF" id="PIRSF000441">
    <property type="entry name" value="CysE"/>
    <property type="match status" value="1"/>
</dbReference>
<accession>A0A1H9YKM7</accession>
<dbReference type="GO" id="GO:0005737">
    <property type="term" value="C:cytoplasm"/>
    <property type="evidence" value="ECO:0007669"/>
    <property type="project" value="InterPro"/>
</dbReference>
<dbReference type="GO" id="GO:0009001">
    <property type="term" value="F:serine O-acetyltransferase activity"/>
    <property type="evidence" value="ECO:0007669"/>
    <property type="project" value="UniProtKB-EC"/>
</dbReference>
<dbReference type="PANTHER" id="PTHR42811">
    <property type="entry name" value="SERINE ACETYLTRANSFERASE"/>
    <property type="match status" value="1"/>
</dbReference>
<evidence type="ECO:0000256" key="8">
    <source>
        <dbReference type="ARBA" id="ARBA00023315"/>
    </source>
</evidence>
<dbReference type="STRING" id="29364.SAMN04487772_10275"/>
<keyword evidence="13" id="KW-1185">Reference proteome</keyword>
<evidence type="ECO:0000256" key="9">
    <source>
        <dbReference type="ARBA" id="ARBA00049486"/>
    </source>
</evidence>
<dbReference type="UniPathway" id="UPA00136">
    <property type="reaction ID" value="UER00199"/>
</dbReference>
<proteinExistence type="inferred from homology"/>
<name>A0A1H9YKM7_9FIRM</name>
<keyword evidence="8 10" id="KW-0012">Acyltransferase</keyword>
<dbReference type="Pfam" id="PF00132">
    <property type="entry name" value="Hexapep"/>
    <property type="match status" value="1"/>
</dbReference>
<evidence type="ECO:0000256" key="4">
    <source>
        <dbReference type="ARBA" id="ARBA00018522"/>
    </source>
</evidence>
<evidence type="ECO:0000256" key="11">
    <source>
        <dbReference type="SAM" id="Coils"/>
    </source>
</evidence>
<evidence type="ECO:0000256" key="2">
    <source>
        <dbReference type="ARBA" id="ARBA00007274"/>
    </source>
</evidence>
<evidence type="ECO:0000256" key="5">
    <source>
        <dbReference type="ARBA" id="ARBA00022605"/>
    </source>
</evidence>
<comment type="catalytic activity">
    <reaction evidence="9 10">
        <text>L-serine + acetyl-CoA = O-acetyl-L-serine + CoA</text>
        <dbReference type="Rhea" id="RHEA:24560"/>
        <dbReference type="ChEBI" id="CHEBI:33384"/>
        <dbReference type="ChEBI" id="CHEBI:57287"/>
        <dbReference type="ChEBI" id="CHEBI:57288"/>
        <dbReference type="ChEBI" id="CHEBI:58340"/>
        <dbReference type="EC" id="2.3.1.30"/>
    </reaction>
</comment>
<dbReference type="Gene3D" id="1.10.3130.10">
    <property type="entry name" value="serine acetyltransferase, domain 1"/>
    <property type="match status" value="1"/>
</dbReference>
<keyword evidence="6 10" id="KW-0808">Transferase</keyword>
<dbReference type="NCBIfam" id="NF041874">
    <property type="entry name" value="EPS_EpsC"/>
    <property type="match status" value="1"/>
</dbReference>
<evidence type="ECO:0000256" key="10">
    <source>
        <dbReference type="PIRNR" id="PIRNR000441"/>
    </source>
</evidence>
<dbReference type="NCBIfam" id="TIGR01172">
    <property type="entry name" value="cysE"/>
    <property type="match status" value="1"/>
</dbReference>
<comment type="similarity">
    <text evidence="2 10">Belongs to the transferase hexapeptide repeat family.</text>
</comment>
<evidence type="ECO:0000256" key="1">
    <source>
        <dbReference type="ARBA" id="ARBA00004876"/>
    </source>
</evidence>
<evidence type="ECO:0000313" key="13">
    <source>
        <dbReference type="Proteomes" id="UP000199800"/>
    </source>
</evidence>
<feature type="coiled-coil region" evidence="11">
    <location>
        <begin position="190"/>
        <end position="221"/>
    </location>
</feature>
<comment type="pathway">
    <text evidence="1">Amino-acid biosynthesis; L-cysteine biosynthesis; L-cysteine from L-serine: step 1/2.</text>
</comment>
<dbReference type="InterPro" id="IPR011004">
    <property type="entry name" value="Trimer_LpxA-like_sf"/>
</dbReference>
<reference evidence="12 13" key="1">
    <citation type="submission" date="2016-10" db="EMBL/GenBank/DDBJ databases">
        <authorList>
            <person name="de Groot N.N."/>
        </authorList>
    </citation>
    <scope>NUCLEOTIDE SEQUENCE [LARGE SCALE GENOMIC DNA]</scope>
    <source>
        <strain evidence="12 13">DSM 1801</strain>
    </source>
</reference>
<keyword evidence="11" id="KW-0175">Coiled coil</keyword>
<dbReference type="InterPro" id="IPR053376">
    <property type="entry name" value="Serine_acetyltransferase"/>
</dbReference>
<evidence type="ECO:0000256" key="3">
    <source>
        <dbReference type="ARBA" id="ARBA00013266"/>
    </source>
</evidence>
<evidence type="ECO:0000256" key="7">
    <source>
        <dbReference type="ARBA" id="ARBA00023192"/>
    </source>
</evidence>
<dbReference type="SUPFAM" id="SSF51161">
    <property type="entry name" value="Trimeric LpxA-like enzymes"/>
    <property type="match status" value="1"/>
</dbReference>
<gene>
    <name evidence="12" type="ORF">SAMN04487772_10275</name>
</gene>
<dbReference type="Proteomes" id="UP000199800">
    <property type="component" value="Unassembled WGS sequence"/>
</dbReference>
<evidence type="ECO:0000313" key="12">
    <source>
        <dbReference type="EMBL" id="SES69637.1"/>
    </source>
</evidence>
<dbReference type="RefSeq" id="WP_092475486.1">
    <property type="nucleotide sequence ID" value="NZ_FOHN01000002.1"/>
</dbReference>
<evidence type="ECO:0000256" key="6">
    <source>
        <dbReference type="ARBA" id="ARBA00022679"/>
    </source>
</evidence>
<keyword evidence="7" id="KW-0198">Cysteine biosynthesis</keyword>
<protein>
    <recommendedName>
        <fullName evidence="4 10">Serine acetyltransferase</fullName>
        <ecNumber evidence="3 10">2.3.1.30</ecNumber>
    </recommendedName>
</protein>
<sequence length="222" mass="24919">MGFIKYINDEIQVIKERDPAIKSTMEVFLYPSFRAIWRYRIAHKLYLGKHYFLARWISQKTARKTGIEIHPGATIGKGFFIDHGHGVVIGETAEIGDNVTLYQGVTLGGTGKEKGKRHPTICDNVMISTGAKVLGSFTVGENSKIGAGSVVLKEVPPNSTVVGVPGHIVKCETAKKTFEELDQVHLPDPVEMELDRLQHENEELRKILENFNKNLEKYNKMK</sequence>
<dbReference type="InterPro" id="IPR005881">
    <property type="entry name" value="Ser_O-AcTrfase"/>
</dbReference>
<dbReference type="FunFam" id="2.160.10.10:FF:000007">
    <property type="entry name" value="Serine acetyltransferase"/>
    <property type="match status" value="1"/>
</dbReference>